<feature type="compositionally biased region" description="Basic and acidic residues" evidence="9">
    <location>
        <begin position="1346"/>
        <end position="1361"/>
    </location>
</feature>
<evidence type="ECO:0000256" key="6">
    <source>
        <dbReference type="ARBA" id="ARBA00023136"/>
    </source>
</evidence>
<organism evidence="10 11">
    <name type="scientific">Aspergillus violaceofuscus (strain CBS 115571)</name>
    <dbReference type="NCBI Taxonomy" id="1450538"/>
    <lineage>
        <taxon>Eukaryota</taxon>
        <taxon>Fungi</taxon>
        <taxon>Dikarya</taxon>
        <taxon>Ascomycota</taxon>
        <taxon>Pezizomycotina</taxon>
        <taxon>Eurotiomycetes</taxon>
        <taxon>Eurotiomycetidae</taxon>
        <taxon>Eurotiales</taxon>
        <taxon>Aspergillaceae</taxon>
        <taxon>Aspergillus</taxon>
    </lineage>
</organism>
<feature type="region of interest" description="Disordered" evidence="9">
    <location>
        <begin position="2035"/>
        <end position="2054"/>
    </location>
</feature>
<feature type="region of interest" description="Disordered" evidence="9">
    <location>
        <begin position="164"/>
        <end position="255"/>
    </location>
</feature>
<feature type="compositionally biased region" description="Low complexity" evidence="9">
    <location>
        <begin position="1320"/>
        <end position="1336"/>
    </location>
</feature>
<dbReference type="STRING" id="1450538.A0A2V5GPM6"/>
<dbReference type="OMA" id="PWIRHKE"/>
<evidence type="ECO:0000256" key="2">
    <source>
        <dbReference type="ARBA" id="ARBA00022692"/>
    </source>
</evidence>
<dbReference type="InterPro" id="IPR038769">
    <property type="entry name" value="MTC4"/>
</dbReference>
<evidence type="ECO:0000256" key="5">
    <source>
        <dbReference type="ARBA" id="ARBA00023128"/>
    </source>
</evidence>
<feature type="compositionally biased region" description="Polar residues" evidence="9">
    <location>
        <begin position="1390"/>
        <end position="1400"/>
    </location>
</feature>
<feature type="region of interest" description="Disordered" evidence="9">
    <location>
        <begin position="844"/>
        <end position="872"/>
    </location>
</feature>
<feature type="compositionally biased region" description="Basic and acidic residues" evidence="9">
    <location>
        <begin position="2075"/>
        <end position="2093"/>
    </location>
</feature>
<feature type="compositionally biased region" description="Low complexity" evidence="9">
    <location>
        <begin position="1889"/>
        <end position="1903"/>
    </location>
</feature>
<feature type="region of interest" description="Disordered" evidence="9">
    <location>
        <begin position="646"/>
        <end position="827"/>
    </location>
</feature>
<comment type="subunit">
    <text evidence="7">Component of the mitochondrial contact site and cristae organizing system (MICOS) complex.</text>
</comment>
<evidence type="ECO:0000256" key="8">
    <source>
        <dbReference type="SAM" id="Coils"/>
    </source>
</evidence>
<dbReference type="Pfam" id="PF09731">
    <property type="entry name" value="Mitofilin"/>
    <property type="match status" value="1"/>
</dbReference>
<feature type="region of interest" description="Disordered" evidence="9">
    <location>
        <begin position="2069"/>
        <end position="2093"/>
    </location>
</feature>
<reference evidence="10 11" key="1">
    <citation type="submission" date="2018-02" db="EMBL/GenBank/DDBJ databases">
        <title>The genomes of Aspergillus section Nigri reveals drivers in fungal speciation.</title>
        <authorList>
            <consortium name="DOE Joint Genome Institute"/>
            <person name="Vesth T.C."/>
            <person name="Nybo J."/>
            <person name="Theobald S."/>
            <person name="Brandl J."/>
            <person name="Frisvad J.C."/>
            <person name="Nielsen K.F."/>
            <person name="Lyhne E.K."/>
            <person name="Kogle M.E."/>
            <person name="Kuo A."/>
            <person name="Riley R."/>
            <person name="Clum A."/>
            <person name="Nolan M."/>
            <person name="Lipzen A."/>
            <person name="Salamov A."/>
            <person name="Henrissat B."/>
            <person name="Wiebenga A."/>
            <person name="De vries R.P."/>
            <person name="Grigoriev I.V."/>
            <person name="Mortensen U.H."/>
            <person name="Andersen M.R."/>
            <person name="Baker S.E."/>
        </authorList>
    </citation>
    <scope>NUCLEOTIDE SEQUENCE [LARGE SCALE GENOMIC DNA]</scope>
    <source>
        <strain evidence="10 11">CBS 115571</strain>
    </source>
</reference>
<feature type="compositionally biased region" description="Polar residues" evidence="9">
    <location>
        <begin position="1149"/>
        <end position="1158"/>
    </location>
</feature>
<dbReference type="PANTHER" id="PTHR38426:SF1">
    <property type="entry name" value="MAINTENANCE OF TELOMERE CAPPING PROTEIN 4"/>
    <property type="match status" value="1"/>
</dbReference>
<feature type="compositionally biased region" description="Low complexity" evidence="9">
    <location>
        <begin position="1459"/>
        <end position="1468"/>
    </location>
</feature>
<feature type="coiled-coil region" evidence="8">
    <location>
        <begin position="300"/>
        <end position="417"/>
    </location>
</feature>
<evidence type="ECO:0000256" key="7">
    <source>
        <dbReference type="RuleBase" id="RU363000"/>
    </source>
</evidence>
<comment type="function">
    <text evidence="7">Component of the MICOS complex, a large protein complex of the mitochondrial inner membrane that plays crucial roles in the maintenance of crista junctions, inner membrane architecture, and formation of contact sites to the outer membrane.</text>
</comment>
<accession>A0A2V5GPM6</accession>
<dbReference type="CDD" id="cd06503">
    <property type="entry name" value="ATP-synt_Fo_b"/>
    <property type="match status" value="1"/>
</dbReference>
<keyword evidence="6 7" id="KW-0472">Membrane</keyword>
<feature type="compositionally biased region" description="Low complexity" evidence="9">
    <location>
        <begin position="1061"/>
        <end position="1077"/>
    </location>
</feature>
<feature type="transmembrane region" description="Helical" evidence="7">
    <location>
        <begin position="99"/>
        <end position="119"/>
    </location>
</feature>
<comment type="subcellular location">
    <subcellularLocation>
        <location evidence="7">Mitochondrion inner membrane</location>
        <topology evidence="7">Single-pass membrane protein</topology>
    </subcellularLocation>
</comment>
<keyword evidence="4 7" id="KW-1133">Transmembrane helix</keyword>
<feature type="region of interest" description="Disordered" evidence="9">
    <location>
        <begin position="1259"/>
        <end position="1292"/>
    </location>
</feature>
<feature type="compositionally biased region" description="Basic and acidic residues" evidence="9">
    <location>
        <begin position="1932"/>
        <end position="1945"/>
    </location>
</feature>
<feature type="compositionally biased region" description="Low complexity" evidence="9">
    <location>
        <begin position="1980"/>
        <end position="2000"/>
    </location>
</feature>
<feature type="compositionally biased region" description="Pro residues" evidence="9">
    <location>
        <begin position="1969"/>
        <end position="1979"/>
    </location>
</feature>
<protein>
    <recommendedName>
        <fullName evidence="7">MICOS complex subunit MIC60</fullName>
    </recommendedName>
    <alternativeName>
        <fullName evidence="7">Mitofilin</fullName>
    </alternativeName>
</protein>
<feature type="compositionally biased region" description="Basic and acidic residues" evidence="9">
    <location>
        <begin position="1184"/>
        <end position="1199"/>
    </location>
</feature>
<feature type="region of interest" description="Disordered" evidence="9">
    <location>
        <begin position="1819"/>
        <end position="2012"/>
    </location>
</feature>
<dbReference type="GO" id="GO:0005743">
    <property type="term" value="C:mitochondrial inner membrane"/>
    <property type="evidence" value="ECO:0007669"/>
    <property type="project" value="UniProtKB-SubCell"/>
</dbReference>
<feature type="compositionally biased region" description="Polar residues" evidence="9">
    <location>
        <begin position="660"/>
        <end position="675"/>
    </location>
</feature>
<feature type="compositionally biased region" description="Polar residues" evidence="9">
    <location>
        <begin position="169"/>
        <end position="180"/>
    </location>
</feature>
<keyword evidence="3 7" id="KW-0999">Mitochondrion inner membrane</keyword>
<dbReference type="PANTHER" id="PTHR38426">
    <property type="entry name" value="MAINTENANCE OF TELOMERE CAPPING PROTEIN 4"/>
    <property type="match status" value="1"/>
</dbReference>
<gene>
    <name evidence="10" type="ORF">BO99DRAFT_427546</name>
</gene>
<feature type="compositionally biased region" description="Low complexity" evidence="9">
    <location>
        <begin position="692"/>
        <end position="704"/>
    </location>
</feature>
<keyword evidence="2 7" id="KW-0812">Transmembrane</keyword>
<sequence>MLRSSVATGRQVLLSSARQRTAAQWLSRAGASSRFSNQRFFADARPPTTGAPTPVTPSSASPVPPEVVIPKPEPTEQGSEVPPVVPTPASKKGGRFRRFLLYLLLTSGFAYGGGIFLALKFDNFHDFFTEYIPYGEESVLYFEERDFYRRFPNTLKSQVRFPTRRDESNQITIPSKSGLTSKVAEEESAGADISQKGPHMSTVQKDKGSEAQAKPAAAKPEEKTAAVEKAKETKAAKEEAPKPVEKEEPRQPALPAVTPLEFAKVNEGDEAIVQELVKTFNDIITVISADESAPKFSKPVEKAKEELQKIGDKIIAVREEARRAAQEEINQAHATFDESARELIRRFEEARATDAAQYREEFEAEREKLARAYQEKIRTELQRAQELAEQRLKNELVEQAIELNRKYLHEVKDLVEREREGRLSKLNELTANVSELEQLTTGWREVIDTNLKTQQLQVAVDAVRSVLERSVVPRPFVRELVAVKELAAEDPVVDAAIASINPTAYQRGIPSTSQIIERFRRVADEVRKASLLPEDAGIASHAASFVLSKVMFKKDAVAGSNDVESVLCRTESLLEEGNLDGAAREMNSLKGWAKILSKDWLGEVRRVLEVKQALEVRLILMQNSDPPIYSGGTDHQFVTLVLMSPKTDEPPTASLPTPGPNDTLSESRQPSSNPHDASIRLREPQMNEGRASGELEGSTLGSSSRDGDKTTSRAQRRTHGPSGFFVDSSFLPSSKSLKSSHHQLLRRSGSNRKEKREAPSEPGLEVSKRRSRFPWSRQKEQKPDSAEGQTAEEEATASSHVAEDAAPHQEQAKTETPDNQAAMGLDRDSLQIVNLALNLSESRKRNSLGRSASNRFPGNRRLVSTGQPAAPYPDIQPVTSAGGLHHGSPRHHDAVHKWSDRYNKPTIPEGVAGFPAHAPSSVLSLLPQSIDSETLPSGISESTLIRAEKARRHFELLSEYLRLLSSLPPLEHLDPNGELSARRYNPLQCIRNRKVRFRERCSIDTEGEGWYDTERVHEWVDSVESLYSHRNHSAVERLQLPSFPKSRKHVPPEHQLDIDHLAASPPSSLRRASRTSSVKARRPRSDWVIDPAEMLSDAAWVEDDHNKSKLVDKDGNLLYPNPNILIDVGMDDANLSLEEKLQRHRQSMDSEQYISRASLSDAHPSLTSGARGRQRHRFRTSGRSTHDSDVSVKDLEPGSRKLGLFSSSASTSSADDRLHRYMHADRTISPGKYNPPTLGAFQTRSSGAISEDDSLTGIRYSPSHGPLPRHRTGARARSEGKRSSMSSVPSIDDRYDTLTNMATLDNKSSGIHSQLGFFPSIASNLSPPSSRSPSPSKGRFSRARGSRHERSKSNIRAKDNVDENLPDTDGVRQHSVSEATGRLGFEPSPLTYQTTSSTYQDEFDKPQYPMRKDTAQTESRLRGILKGPGKIAEKVGNEMSKVGDRIMKKDSMAMARKTSLSSLSSSDSDNPDEAEEIKGDKTTGAKSLLRRLPAFADDGTRPSRKNLERVGTHNEALLSPHLSAPAGQEQFTQLQSSDSTDLTGHSTDTNIYHNMDGSQRDVGSFSASLSSNTNVHAPPTRLEKLFGPEIHTIREQIQKGRIKDQSVPFSLTRPPITGLAQAKVEASPASQNRRPVLDAQSRSWSISNRSLSTALVSGIPGKREVERTRALLLTSGIKAREITRRAGTVREPPPEFLLRTYGDASVPVPRVTRLCEYDAAAQGLLQRFEETNRAFRQAMDNFSGSVSSPLNAQLSRLEKIVNESISPRVQAATQDAEDLSIQLNTTSTLAYLTQSAATAVSSFAMPSLKGILHGRKITTDASQQQQEGAGGGLRRSNAVKHHGQQQQQQQQQQQASTGATLEQRFEFPRRGAVRTNTAPGIGPGTHGPTAVNARARATTSAAAQSGSEWSYIPVNTKPRPYQGHSLGPSQREQLERQALEDEHYQRTQRWVADQQKRMELTQPVTRKPLPVPPRPPQSPVRPGLLQMQQQQQQQQQQQPQPTIPSSGNRRPFFKNDAEVEACVRSTSSYEDGILNQGDWKTGKSVHPVQARRPVHVVTPSQCPVSRVASPVDEISDQREAARRALRRRDLPGR</sequence>
<evidence type="ECO:0000256" key="9">
    <source>
        <dbReference type="SAM" id="MobiDB-lite"/>
    </source>
</evidence>
<feature type="compositionally biased region" description="Basic and acidic residues" evidence="9">
    <location>
        <begin position="801"/>
        <end position="816"/>
    </location>
</feature>
<dbReference type="Proteomes" id="UP000249829">
    <property type="component" value="Unassembled WGS sequence"/>
</dbReference>
<feature type="region of interest" description="Disordered" evidence="9">
    <location>
        <begin position="1143"/>
        <end position="1211"/>
    </location>
</feature>
<keyword evidence="8" id="KW-0175">Coiled coil</keyword>
<keyword evidence="5 7" id="KW-0496">Mitochondrion</keyword>
<evidence type="ECO:0000256" key="1">
    <source>
        <dbReference type="ARBA" id="ARBA00010877"/>
    </source>
</evidence>
<feature type="compositionally biased region" description="Low complexity" evidence="9">
    <location>
        <begin position="728"/>
        <end position="737"/>
    </location>
</feature>
<keyword evidence="11" id="KW-1185">Reference proteome</keyword>
<feature type="compositionally biased region" description="Polar residues" evidence="9">
    <location>
        <begin position="848"/>
        <end position="867"/>
    </location>
</feature>
<evidence type="ECO:0000256" key="3">
    <source>
        <dbReference type="ARBA" id="ARBA00022792"/>
    </source>
</evidence>
<dbReference type="InterPro" id="IPR019133">
    <property type="entry name" value="MIC60"/>
</dbReference>
<feature type="region of interest" description="Disordered" evidence="9">
    <location>
        <begin position="1320"/>
        <end position="1406"/>
    </location>
</feature>
<feature type="compositionally biased region" description="Low complexity" evidence="9">
    <location>
        <begin position="1844"/>
        <end position="1854"/>
    </location>
</feature>
<evidence type="ECO:0000313" key="10">
    <source>
        <dbReference type="EMBL" id="PYI12808.1"/>
    </source>
</evidence>
<feature type="compositionally biased region" description="Low complexity" evidence="9">
    <location>
        <begin position="43"/>
        <end position="61"/>
    </location>
</feature>
<feature type="region of interest" description="Disordered" evidence="9">
    <location>
        <begin position="41"/>
        <end position="65"/>
    </location>
</feature>
<feature type="region of interest" description="Disordered" evidence="9">
    <location>
        <begin position="1059"/>
        <end position="1083"/>
    </location>
</feature>
<name>A0A2V5GPM6_ASPV1</name>
<evidence type="ECO:0000313" key="11">
    <source>
        <dbReference type="Proteomes" id="UP000249829"/>
    </source>
</evidence>
<proteinExistence type="inferred from homology"/>
<dbReference type="EMBL" id="KZ825289">
    <property type="protein sequence ID" value="PYI12808.1"/>
    <property type="molecule type" value="Genomic_DNA"/>
</dbReference>
<feature type="region of interest" description="Disordered" evidence="9">
    <location>
        <begin position="1454"/>
        <end position="1506"/>
    </location>
</feature>
<feature type="compositionally biased region" description="Basic and acidic residues" evidence="9">
    <location>
        <begin position="219"/>
        <end position="250"/>
    </location>
</feature>
<comment type="similarity">
    <text evidence="1 7">Belongs to the MICOS complex subunit Mic60 family.</text>
</comment>
<evidence type="ECO:0000256" key="4">
    <source>
        <dbReference type="ARBA" id="ARBA00022989"/>
    </source>
</evidence>